<dbReference type="SUPFAM" id="SSF53955">
    <property type="entry name" value="Lysozyme-like"/>
    <property type="match status" value="1"/>
</dbReference>
<organism evidence="2 3">
    <name type="scientific">Amycolatopsis minnesotensis</name>
    <dbReference type="NCBI Taxonomy" id="337894"/>
    <lineage>
        <taxon>Bacteria</taxon>
        <taxon>Bacillati</taxon>
        <taxon>Actinomycetota</taxon>
        <taxon>Actinomycetes</taxon>
        <taxon>Pseudonocardiales</taxon>
        <taxon>Pseudonocardiaceae</taxon>
        <taxon>Amycolatopsis</taxon>
    </lineage>
</organism>
<dbReference type="RefSeq" id="WP_344429990.1">
    <property type="nucleotide sequence ID" value="NZ_BAAANN010000044.1"/>
</dbReference>
<protein>
    <recommendedName>
        <fullName evidence="1">Transglycosylase SLT domain-containing protein</fullName>
    </recommendedName>
</protein>
<reference evidence="2 3" key="1">
    <citation type="journal article" date="2019" name="Int. J. Syst. Evol. Microbiol.">
        <title>The Global Catalogue of Microorganisms (GCM) 10K type strain sequencing project: providing services to taxonomists for standard genome sequencing and annotation.</title>
        <authorList>
            <consortium name="The Broad Institute Genomics Platform"/>
            <consortium name="The Broad Institute Genome Sequencing Center for Infectious Disease"/>
            <person name="Wu L."/>
            <person name="Ma J."/>
        </authorList>
    </citation>
    <scope>NUCLEOTIDE SEQUENCE [LARGE SCALE GENOMIC DNA]</scope>
    <source>
        <strain evidence="2 3">JCM 14545</strain>
    </source>
</reference>
<dbReference type="InterPro" id="IPR023346">
    <property type="entry name" value="Lysozyme-like_dom_sf"/>
</dbReference>
<dbReference type="Proteomes" id="UP001501116">
    <property type="component" value="Unassembled WGS sequence"/>
</dbReference>
<evidence type="ECO:0000313" key="2">
    <source>
        <dbReference type="EMBL" id="GAA1986486.1"/>
    </source>
</evidence>
<evidence type="ECO:0000259" key="1">
    <source>
        <dbReference type="Pfam" id="PF01464"/>
    </source>
</evidence>
<sequence>MSLLGKVGTAAVLVAVAAVALHYKDGASADEGGGGGGPGVADIPGDYLRAYRAAGETCPALDWALLAGIGKVETNHGRLKAAGVRSGANFAGAKGPMQFLTPTFNSVRSRHSGIGSDIYDPGDAIPAAAHYLCDSGLSQGDQYRAIYAYNHAGWYVAKVQNQAAAYRRAG</sequence>
<gene>
    <name evidence="2" type="ORF">GCM10009754_75520</name>
</gene>
<dbReference type="InterPro" id="IPR008258">
    <property type="entry name" value="Transglycosylase_SLT_dom_1"/>
</dbReference>
<keyword evidence="3" id="KW-1185">Reference proteome</keyword>
<feature type="domain" description="Transglycosylase SLT" evidence="1">
    <location>
        <begin position="90"/>
        <end position="164"/>
    </location>
</feature>
<dbReference type="EMBL" id="BAAANN010000044">
    <property type="protein sequence ID" value="GAA1986486.1"/>
    <property type="molecule type" value="Genomic_DNA"/>
</dbReference>
<dbReference type="CDD" id="cd13399">
    <property type="entry name" value="Slt35-like"/>
    <property type="match status" value="1"/>
</dbReference>
<proteinExistence type="predicted"/>
<name>A0ABN2SGV2_9PSEU</name>
<dbReference type="Gene3D" id="1.10.530.10">
    <property type="match status" value="1"/>
</dbReference>
<accession>A0ABN2SGV2</accession>
<evidence type="ECO:0000313" key="3">
    <source>
        <dbReference type="Proteomes" id="UP001501116"/>
    </source>
</evidence>
<dbReference type="Pfam" id="PF01464">
    <property type="entry name" value="SLT"/>
    <property type="match status" value="1"/>
</dbReference>
<comment type="caution">
    <text evidence="2">The sequence shown here is derived from an EMBL/GenBank/DDBJ whole genome shotgun (WGS) entry which is preliminary data.</text>
</comment>